<keyword evidence="2" id="KW-1185">Reference proteome</keyword>
<dbReference type="KEGG" id="dvn:HQ394_17445"/>
<reference evidence="1 2" key="1">
    <citation type="submission" date="2020-05" db="EMBL/GenBank/DDBJ databases">
        <title>Complete closed genome sequence of Defluviicoccus vanus.</title>
        <authorList>
            <person name="Bessarab I."/>
            <person name="Arumugam K."/>
            <person name="Maszenan A.M."/>
            <person name="Seviour R.J."/>
            <person name="Williams R.B."/>
        </authorList>
    </citation>
    <scope>NUCLEOTIDE SEQUENCE [LARGE SCALE GENOMIC DNA]</scope>
    <source>
        <strain evidence="1 2">Ben 114</strain>
    </source>
</reference>
<dbReference type="Pfam" id="PF13591">
    <property type="entry name" value="MerR_2"/>
    <property type="match status" value="1"/>
</dbReference>
<dbReference type="Gene3D" id="1.10.1660.10">
    <property type="match status" value="1"/>
</dbReference>
<organism evidence="1 2">
    <name type="scientific">Defluviicoccus vanus</name>
    <dbReference type="NCBI Taxonomy" id="111831"/>
    <lineage>
        <taxon>Bacteria</taxon>
        <taxon>Pseudomonadati</taxon>
        <taxon>Pseudomonadota</taxon>
        <taxon>Alphaproteobacteria</taxon>
        <taxon>Rhodospirillales</taxon>
        <taxon>Rhodospirillaceae</taxon>
        <taxon>Defluviicoccus</taxon>
    </lineage>
</organism>
<dbReference type="EMBL" id="CP053923">
    <property type="protein sequence ID" value="QNT70774.1"/>
    <property type="molecule type" value="Genomic_DNA"/>
</dbReference>
<gene>
    <name evidence="1" type="ORF">HQ394_17445</name>
</gene>
<dbReference type="RefSeq" id="WP_190261241.1">
    <property type="nucleotide sequence ID" value="NZ_CP053923.1"/>
</dbReference>
<name>A0A7H1N4Y8_9PROT</name>
<accession>A0A7H1N4Y8</accession>
<proteinExistence type="predicted"/>
<dbReference type="AlphaFoldDB" id="A0A7H1N4Y8"/>
<sequence>MPTFDEIIRVHRIERTQLQTWIEQRWVRPTTTAVGYVFDEVDEARITLIQEMRAEFLVNDDALEVVLSLLDQLYATRQALRRIEQAMEALPESVREQIKAILRQPETNE</sequence>
<protein>
    <recommendedName>
        <fullName evidence="3">Chaperone modulatory protein CbpM</fullName>
    </recommendedName>
</protein>
<evidence type="ECO:0000313" key="2">
    <source>
        <dbReference type="Proteomes" id="UP000516369"/>
    </source>
</evidence>
<evidence type="ECO:0000313" key="1">
    <source>
        <dbReference type="EMBL" id="QNT70774.1"/>
    </source>
</evidence>
<dbReference type="Proteomes" id="UP000516369">
    <property type="component" value="Chromosome"/>
</dbReference>
<evidence type="ECO:0008006" key="3">
    <source>
        <dbReference type="Google" id="ProtNLM"/>
    </source>
</evidence>